<sequence length="688" mass="75207">MSDDDEVSRPLDLDGAATTSSAEVITVSVDLAIILGSTSRLADDEDVSSSWDPSAVFVAAIEGLFDSMMPPLAFTTDHVLQDGELEFPRDSEAPSMAIDRHGSYLVGKKRKPKPSKLLDRMFKPSVYGHSRAPSRVSSRGAASRFGAASVMSGGSLGFADAVLAMKMAKLAIKSNAPSERSRSPVKKTEWNDNSEKTSRSRRPVPDSSRITLSSRYSLLTAGTTARAPVDYEELMRREAISRDISSRDGREKLNGQLERRAKVKLRLRSMIDPSLSVEQEEREALAKARGSLKSQGRSNSIIGSERMLTRVQTVSSMLSMTTRSHETTYRPEDYEGLDSDVVLMDKRGELMVGENCHLVERKPRAELLQDLTHKSKIQPRIKIPASHEPLSPEDVETNMPSPPTERRIQSRNSPARSPSRQTKDPTPPSPSKPVNPLFQGENGSYQSYPKIELDPKKTPLAKGVIIKASEGALTSPAIKEPSESPGKSKSKVKARATRELIQPIAEDTSNDALDGQLLKGLISNSKIRKQSTQSDRNEVAPISARPTARSQIGSRVEDQDRSLGGSLSLPKPSYRQEELSLRRRTPAYGNRVGRMAALQFPDSLGIADDDLHEAIDHSATLQAPSRSLHGSQGNLPKVSYQREFPTPSRGEIHVVSSKAAACLLSADSRSTNPFAFSSALPMVIRGKR</sequence>
<dbReference type="OrthoDB" id="168245at2759"/>
<name>A0A8K1CJT8_PYTOL</name>
<reference evidence="2" key="1">
    <citation type="submission" date="2019-03" db="EMBL/GenBank/DDBJ databases">
        <title>Long read genome sequence of the mycoparasitic Pythium oligandrum ATCC 38472 isolated from sugarbeet rhizosphere.</title>
        <authorList>
            <person name="Gaulin E."/>
        </authorList>
    </citation>
    <scope>NUCLEOTIDE SEQUENCE</scope>
    <source>
        <strain evidence="2">ATCC 38472_TT</strain>
    </source>
</reference>
<feature type="compositionally biased region" description="Polar residues" evidence="1">
    <location>
        <begin position="410"/>
        <end position="420"/>
    </location>
</feature>
<keyword evidence="3" id="KW-1185">Reference proteome</keyword>
<organism evidence="2 3">
    <name type="scientific">Pythium oligandrum</name>
    <name type="common">Mycoparasitic fungus</name>
    <dbReference type="NCBI Taxonomy" id="41045"/>
    <lineage>
        <taxon>Eukaryota</taxon>
        <taxon>Sar</taxon>
        <taxon>Stramenopiles</taxon>
        <taxon>Oomycota</taxon>
        <taxon>Peronosporomycetes</taxon>
        <taxon>Pythiales</taxon>
        <taxon>Pythiaceae</taxon>
        <taxon>Pythium</taxon>
    </lineage>
</organism>
<feature type="region of interest" description="Disordered" evidence="1">
    <location>
        <begin position="527"/>
        <end position="580"/>
    </location>
</feature>
<protein>
    <submittedName>
        <fullName evidence="2">Uncharacterized protein</fullName>
    </submittedName>
</protein>
<evidence type="ECO:0000313" key="2">
    <source>
        <dbReference type="EMBL" id="TMW64777.1"/>
    </source>
</evidence>
<dbReference type="Proteomes" id="UP000794436">
    <property type="component" value="Unassembled WGS sequence"/>
</dbReference>
<proteinExistence type="predicted"/>
<feature type="region of interest" description="Disordered" evidence="1">
    <location>
        <begin position="173"/>
        <end position="209"/>
    </location>
</feature>
<feature type="region of interest" description="Disordered" evidence="1">
    <location>
        <begin position="378"/>
        <end position="451"/>
    </location>
</feature>
<evidence type="ECO:0000313" key="3">
    <source>
        <dbReference type="Proteomes" id="UP000794436"/>
    </source>
</evidence>
<dbReference type="AlphaFoldDB" id="A0A8K1CJT8"/>
<accession>A0A8K1CJT8</accession>
<feature type="compositionally biased region" description="Basic and acidic residues" evidence="1">
    <location>
        <begin position="179"/>
        <end position="198"/>
    </location>
</feature>
<comment type="caution">
    <text evidence="2">The sequence shown here is derived from an EMBL/GenBank/DDBJ whole genome shotgun (WGS) entry which is preliminary data.</text>
</comment>
<gene>
    <name evidence="2" type="ORF">Poli38472_011657</name>
</gene>
<evidence type="ECO:0000256" key="1">
    <source>
        <dbReference type="SAM" id="MobiDB-lite"/>
    </source>
</evidence>
<dbReference type="EMBL" id="SPLM01000039">
    <property type="protein sequence ID" value="TMW64777.1"/>
    <property type="molecule type" value="Genomic_DNA"/>
</dbReference>